<organism evidence="2 3">
    <name type="scientific">Paenibacillus larvae subsp. larvae DSM 25430</name>
    <dbReference type="NCBI Taxonomy" id="697284"/>
    <lineage>
        <taxon>Bacteria</taxon>
        <taxon>Bacillati</taxon>
        <taxon>Bacillota</taxon>
        <taxon>Bacilli</taxon>
        <taxon>Bacillales</taxon>
        <taxon>Paenibacillaceae</taxon>
        <taxon>Paenibacillus</taxon>
    </lineage>
</organism>
<accession>V9WDY7</accession>
<evidence type="ECO:0000313" key="2">
    <source>
        <dbReference type="EMBL" id="AHD07312.1"/>
    </source>
</evidence>
<dbReference type="GO" id="GO:0006313">
    <property type="term" value="P:DNA transposition"/>
    <property type="evidence" value="ECO:0007669"/>
    <property type="project" value="InterPro"/>
</dbReference>
<name>V9WDY7_9BACL</name>
<dbReference type="InterPro" id="IPR002514">
    <property type="entry name" value="Transposase_8"/>
</dbReference>
<dbReference type="Proteomes" id="UP000029431">
    <property type="component" value="Chromosome"/>
</dbReference>
<dbReference type="InterPro" id="IPR052057">
    <property type="entry name" value="IS150/IS1296_orfA-like"/>
</dbReference>
<dbReference type="GO" id="GO:0004803">
    <property type="term" value="F:transposase activity"/>
    <property type="evidence" value="ECO:0007669"/>
    <property type="project" value="InterPro"/>
</dbReference>
<keyword evidence="3" id="KW-1185">Reference proteome</keyword>
<evidence type="ECO:0000313" key="3">
    <source>
        <dbReference type="Proteomes" id="UP000029431"/>
    </source>
</evidence>
<dbReference type="PANTHER" id="PTHR33795:SF1">
    <property type="entry name" value="INSERTION ELEMENT IS150 PROTEIN INSJ"/>
    <property type="match status" value="1"/>
</dbReference>
<dbReference type="SUPFAM" id="SSF46689">
    <property type="entry name" value="Homeodomain-like"/>
    <property type="match status" value="1"/>
</dbReference>
<dbReference type="HOGENOM" id="CLU_027402_19_1_9"/>
<dbReference type="KEGG" id="plv:ERIC2_c35940"/>
<dbReference type="EMBL" id="CP003355">
    <property type="protein sequence ID" value="AHD07312.1"/>
    <property type="molecule type" value="Genomic_DNA"/>
</dbReference>
<dbReference type="eggNOG" id="ENOG50334F6">
    <property type="taxonomic scope" value="Bacteria"/>
</dbReference>
<sequence length="117" mass="13769">MTLTVNLEGIFLMKRIQRTHSAESKYKAVQMYLECGLGYKRVAKELNIPEASIRRWVKYYENEGMAGLEEKRGKSKGLNKGRPRKNPLSPEEELIRLRAENEYLKKLWALQRRGRKT</sequence>
<dbReference type="PANTHER" id="PTHR33795">
    <property type="entry name" value="INSERTION ELEMENT IS150 PROTEIN INSJ"/>
    <property type="match status" value="1"/>
</dbReference>
<dbReference type="InterPro" id="IPR009057">
    <property type="entry name" value="Homeodomain-like_sf"/>
</dbReference>
<feature type="region of interest" description="Disordered" evidence="1">
    <location>
        <begin position="70"/>
        <end position="90"/>
    </location>
</feature>
<evidence type="ECO:0000256" key="1">
    <source>
        <dbReference type="SAM" id="MobiDB-lite"/>
    </source>
</evidence>
<dbReference type="Gene3D" id="1.10.10.60">
    <property type="entry name" value="Homeodomain-like"/>
    <property type="match status" value="1"/>
</dbReference>
<gene>
    <name evidence="2" type="ORF">ERIC2_c35940</name>
</gene>
<dbReference type="GO" id="GO:0003677">
    <property type="term" value="F:DNA binding"/>
    <property type="evidence" value="ECO:0007669"/>
    <property type="project" value="InterPro"/>
</dbReference>
<dbReference type="Pfam" id="PF01527">
    <property type="entry name" value="HTH_Tnp_1"/>
    <property type="match status" value="1"/>
</dbReference>
<dbReference type="AlphaFoldDB" id="V9WDY7"/>
<protein>
    <submittedName>
        <fullName evidence="2">Transposase IS3/IS911</fullName>
    </submittedName>
</protein>
<feature type="compositionally biased region" description="Basic residues" evidence="1">
    <location>
        <begin position="73"/>
        <end position="85"/>
    </location>
</feature>
<reference evidence="2 3" key="1">
    <citation type="journal article" date="2014" name="PLoS ONE">
        <title>How to Kill the Honey Bee Larva: Genomic Potential and Virulence Mechanisms of Paenibacillus larvae.</title>
        <authorList>
            <person name="Djukic M."/>
            <person name="Brzuszkiewicz E."/>
            <person name="Funfhaus A."/>
            <person name="Voss J."/>
            <person name="Gollnow K."/>
            <person name="Poppinga L."/>
            <person name="Liesegang H."/>
            <person name="Garcia-Gonzalez E."/>
            <person name="Genersch E."/>
            <person name="Daniel R."/>
        </authorList>
    </citation>
    <scope>NUCLEOTIDE SEQUENCE [LARGE SCALE GENOMIC DNA]</scope>
    <source>
        <strain evidence="2 3">DSM 25430</strain>
    </source>
</reference>
<proteinExistence type="predicted"/>